<organism evidence="1 2">
    <name type="scientific">Frigoriglobus tundricola</name>
    <dbReference type="NCBI Taxonomy" id="2774151"/>
    <lineage>
        <taxon>Bacteria</taxon>
        <taxon>Pseudomonadati</taxon>
        <taxon>Planctomycetota</taxon>
        <taxon>Planctomycetia</taxon>
        <taxon>Gemmatales</taxon>
        <taxon>Gemmataceae</taxon>
        <taxon>Frigoriglobus</taxon>
    </lineage>
</organism>
<evidence type="ECO:0000313" key="1">
    <source>
        <dbReference type="EMBL" id="QJW99651.1"/>
    </source>
</evidence>
<dbReference type="EMBL" id="CP053452">
    <property type="protein sequence ID" value="QJW99651.1"/>
    <property type="molecule type" value="Genomic_DNA"/>
</dbReference>
<dbReference type="RefSeq" id="WP_171474578.1">
    <property type="nucleotide sequence ID" value="NZ_CP053452.2"/>
</dbReference>
<evidence type="ECO:0008006" key="3">
    <source>
        <dbReference type="Google" id="ProtNLM"/>
    </source>
</evidence>
<dbReference type="PROSITE" id="PS51257">
    <property type="entry name" value="PROKAR_LIPOPROTEIN"/>
    <property type="match status" value="1"/>
</dbReference>
<dbReference type="KEGG" id="ftj:FTUN_7270"/>
<proteinExistence type="predicted"/>
<gene>
    <name evidence="1" type="ORF">FTUN_7270</name>
</gene>
<keyword evidence="2" id="KW-1185">Reference proteome</keyword>
<protein>
    <recommendedName>
        <fullName evidence="3">Lipocalin-like domain-containing protein</fullName>
    </recommendedName>
</protein>
<evidence type="ECO:0000313" key="2">
    <source>
        <dbReference type="Proteomes" id="UP000503447"/>
    </source>
</evidence>
<sequence>MSYSLRRFAPVVVLACVGLTAGCESNNKGKIEGKWKMVSLPEKVTKDKGGIDDLAKLGMYVYWEFKPDGVLTFGVGADRPETLELVKKGAPNQKFVWDAKYKLLSGDLVELYDIPKDMQQSGGGGMFGSKDRGRAKVKITGDDMTMTDDTGTMKLVRTK</sequence>
<reference evidence="2" key="1">
    <citation type="submission" date="2020-05" db="EMBL/GenBank/DDBJ databases">
        <title>Frigoriglobus tundricola gen. nov., sp. nov., a psychrotolerant cellulolytic planctomycete of the family Gemmataceae with two divergent copies of 16S rRNA gene.</title>
        <authorList>
            <person name="Kulichevskaya I.S."/>
            <person name="Ivanova A.A."/>
            <person name="Naumoff D.G."/>
            <person name="Beletsky A.V."/>
            <person name="Rijpstra W.I.C."/>
            <person name="Sinninghe Damste J.S."/>
            <person name="Mardanov A.V."/>
            <person name="Ravin N.V."/>
            <person name="Dedysh S.N."/>
        </authorList>
    </citation>
    <scope>NUCLEOTIDE SEQUENCE [LARGE SCALE GENOMIC DNA]</scope>
    <source>
        <strain evidence="2">PL17</strain>
    </source>
</reference>
<dbReference type="AlphaFoldDB" id="A0A6M5Z2I3"/>
<dbReference type="Proteomes" id="UP000503447">
    <property type="component" value="Chromosome"/>
</dbReference>
<accession>A0A6M5Z2I3</accession>
<name>A0A6M5Z2I3_9BACT</name>